<reference evidence="2 3" key="1">
    <citation type="submission" date="2016-10" db="EMBL/GenBank/DDBJ databases">
        <authorList>
            <person name="de Groot N.N."/>
        </authorList>
    </citation>
    <scope>NUCLEOTIDE SEQUENCE [LARGE SCALE GENOMIC DNA]</scope>
    <source>
        <strain evidence="2 3">KPR-7B</strain>
    </source>
</reference>
<organism evidence="2 3">
    <name type="scientific">Actinomyces ruminicola</name>
    <dbReference type="NCBI Taxonomy" id="332524"/>
    <lineage>
        <taxon>Bacteria</taxon>
        <taxon>Bacillati</taxon>
        <taxon>Actinomycetota</taxon>
        <taxon>Actinomycetes</taxon>
        <taxon>Actinomycetales</taxon>
        <taxon>Actinomycetaceae</taxon>
        <taxon>Actinomyces</taxon>
    </lineage>
</organism>
<name>A0A1G9RJ99_9ACTO</name>
<accession>A0A1G9RJ99</accession>
<dbReference type="Proteomes" id="UP000199671">
    <property type="component" value="Unassembled WGS sequence"/>
</dbReference>
<evidence type="ECO:0000256" key="1">
    <source>
        <dbReference type="SAM" id="MobiDB-lite"/>
    </source>
</evidence>
<gene>
    <name evidence="2" type="ORF">SAMN04487766_10128</name>
</gene>
<feature type="region of interest" description="Disordered" evidence="1">
    <location>
        <begin position="41"/>
        <end position="63"/>
    </location>
</feature>
<feature type="compositionally biased region" description="Basic and acidic residues" evidence="1">
    <location>
        <begin position="43"/>
        <end position="62"/>
    </location>
</feature>
<dbReference type="EMBL" id="FNHU01000001">
    <property type="protein sequence ID" value="SDM23382.1"/>
    <property type="molecule type" value="Genomic_DNA"/>
</dbReference>
<evidence type="ECO:0000313" key="2">
    <source>
        <dbReference type="EMBL" id="SDM23382.1"/>
    </source>
</evidence>
<protein>
    <submittedName>
        <fullName evidence="2">Uncharacterized protein</fullName>
    </submittedName>
</protein>
<dbReference type="AlphaFoldDB" id="A0A1G9RJ99"/>
<sequence>MWLCEWFGSQVGLDIVGSRMAKAPADPDALFAWHGDALTDGQVTRHDHPRTGTRSTERDDKTGSSGLWVLPAWWVVCARAPPPRGGMSEFGTKTVGDRRGRF</sequence>
<proteinExistence type="predicted"/>
<evidence type="ECO:0000313" key="3">
    <source>
        <dbReference type="Proteomes" id="UP000199671"/>
    </source>
</evidence>